<feature type="region of interest" description="Disordered" evidence="12">
    <location>
        <begin position="68"/>
        <end position="97"/>
    </location>
</feature>
<keyword evidence="5 9" id="KW-0238">DNA-binding</keyword>
<dbReference type="Gramene" id="Psat06G0568000-T1">
    <property type="protein sequence ID" value="KAI5400929.1"/>
    <property type="gene ID" value="KIW84_065680"/>
</dbReference>
<protein>
    <submittedName>
        <fullName evidence="15">Uncharacterized protein</fullName>
    </submittedName>
</protein>
<dbReference type="AlphaFoldDB" id="A0A9D5AA55"/>
<comment type="similarity">
    <text evidence="2">Belongs to the HD-ZIP homeobox family. Class IV subfamily.</text>
</comment>
<dbReference type="Proteomes" id="UP001058974">
    <property type="component" value="Chromosome 6"/>
</dbReference>
<dbReference type="PANTHER" id="PTHR45654">
    <property type="entry name" value="HOMEOBOX-LEUCINE ZIPPER PROTEIN MERISTEM L1"/>
    <property type="match status" value="1"/>
</dbReference>
<dbReference type="InterPro" id="IPR017970">
    <property type="entry name" value="Homeobox_CS"/>
</dbReference>
<evidence type="ECO:0000256" key="11">
    <source>
        <dbReference type="SAM" id="Coils"/>
    </source>
</evidence>
<evidence type="ECO:0000259" key="14">
    <source>
        <dbReference type="PROSITE" id="PS50848"/>
    </source>
</evidence>
<dbReference type="OrthoDB" id="1410151at2759"/>
<evidence type="ECO:0000313" key="15">
    <source>
        <dbReference type="EMBL" id="KAI5400929.1"/>
    </source>
</evidence>
<feature type="domain" description="START" evidence="14">
    <location>
        <begin position="269"/>
        <end position="503"/>
    </location>
</feature>
<comment type="caution">
    <text evidence="15">The sequence shown here is derived from an EMBL/GenBank/DDBJ whole genome shotgun (WGS) entry which is preliminary data.</text>
</comment>
<keyword evidence="8 9" id="KW-0539">Nucleus</keyword>
<evidence type="ECO:0000256" key="6">
    <source>
        <dbReference type="ARBA" id="ARBA00023155"/>
    </source>
</evidence>
<dbReference type="SUPFAM" id="SSF55961">
    <property type="entry name" value="Bet v1-like"/>
    <property type="match status" value="2"/>
</dbReference>
<reference evidence="15 16" key="1">
    <citation type="journal article" date="2022" name="Nat. Genet.">
        <title>Improved pea reference genome and pan-genome highlight genomic features and evolutionary characteristics.</title>
        <authorList>
            <person name="Yang T."/>
            <person name="Liu R."/>
            <person name="Luo Y."/>
            <person name="Hu S."/>
            <person name="Wang D."/>
            <person name="Wang C."/>
            <person name="Pandey M.K."/>
            <person name="Ge S."/>
            <person name="Xu Q."/>
            <person name="Li N."/>
            <person name="Li G."/>
            <person name="Huang Y."/>
            <person name="Saxena R.K."/>
            <person name="Ji Y."/>
            <person name="Li M."/>
            <person name="Yan X."/>
            <person name="He Y."/>
            <person name="Liu Y."/>
            <person name="Wang X."/>
            <person name="Xiang C."/>
            <person name="Varshney R.K."/>
            <person name="Ding H."/>
            <person name="Gao S."/>
            <person name="Zong X."/>
        </authorList>
    </citation>
    <scope>NUCLEOTIDE SEQUENCE [LARGE SCALE GENOMIC DNA]</scope>
    <source>
        <strain evidence="15 16">cv. Zhongwan 6</strain>
    </source>
</reference>
<evidence type="ECO:0000256" key="9">
    <source>
        <dbReference type="PROSITE-ProRule" id="PRU00108"/>
    </source>
</evidence>
<keyword evidence="7" id="KW-0804">Transcription</keyword>
<sequence length="756" mass="85606">MCDRDREQVPNNSDSFDLRYLLLDHSDTFDLQPDHSDRFDLRPHQQQVQHQNMLDSPQQVLQQQQQFLDVSTKNASSSNDQGINQSPNSGNKVVSFDGDQDLNQEQQNMSTNRHSHEQIRELEKVFKHCPHPDQEERQKMSRVLGLEPIKIKFWFQNKRNQHKVMQERNQNNLLRQENARLRAENELRNEALKNTKCLHCGGPVSIGKMCFNQNQLRIENSRLKAKIEMLSRVSRNDINVTQSDCDITSSMIEELYYNGNDPFASLSTSYFDKQKIVELVTVSMEELTRLTLAGAPLWISTNESEIINDVEYTRVFPNVIGPKLVGFISESSRESMIVNMNHINLIETLMNVNQWSAMFSDIVCKAMTIEVLSHGVSENYDGLVQVMSADFQVPSPLVRARENYFARYCKKYQEGTWVVVDVSLDHLRPSSSTTPRSRRRPSGCLIQALPYGYSKVTWVEHVEVDYTTLLLNRFYDSLITSNLAFGAKRWVASLGRQCERLAYSMATNLPARDYYVMNSFQGRTVLLNLAERMKLCFSSVVGSSVASCWNVLTSDSHDVRVMSKTNTEPGSPPGVILNGATSLWLPVLPRKLFDFLGNQNSRSEWNILSIGSITKEMAHVRHGHDLGNCVSLFHVNSQNSMQNNDMFLLQDNSFDRTCSHVIYAPVDINSVNVVFNGGDPNIIALFPSGFVILPDGVQLSNGGSTENSIGCRGCLLTISFQILVGLNPALRIENGWVEAVVNLVENTAERIKVAMA</sequence>
<evidence type="ECO:0000256" key="8">
    <source>
        <dbReference type="ARBA" id="ARBA00023242"/>
    </source>
</evidence>
<evidence type="ECO:0000256" key="10">
    <source>
        <dbReference type="RuleBase" id="RU000682"/>
    </source>
</evidence>
<keyword evidence="3" id="KW-0805">Transcription regulation</keyword>
<dbReference type="SMART" id="SM00234">
    <property type="entry name" value="START"/>
    <property type="match status" value="1"/>
</dbReference>
<dbReference type="EMBL" id="JAMSHJ010000006">
    <property type="protein sequence ID" value="KAI5400929.1"/>
    <property type="molecule type" value="Genomic_DNA"/>
</dbReference>
<keyword evidence="16" id="KW-1185">Reference proteome</keyword>
<comment type="subcellular location">
    <subcellularLocation>
        <location evidence="1 9 10">Nucleus</location>
    </subcellularLocation>
</comment>
<evidence type="ECO:0000256" key="5">
    <source>
        <dbReference type="ARBA" id="ARBA00023125"/>
    </source>
</evidence>
<dbReference type="GO" id="GO:0008289">
    <property type="term" value="F:lipid binding"/>
    <property type="evidence" value="ECO:0007669"/>
    <property type="project" value="InterPro"/>
</dbReference>
<dbReference type="PROSITE" id="PS50071">
    <property type="entry name" value="HOMEOBOX_2"/>
    <property type="match status" value="1"/>
</dbReference>
<dbReference type="GO" id="GO:0000981">
    <property type="term" value="F:DNA-binding transcription factor activity, RNA polymerase II-specific"/>
    <property type="evidence" value="ECO:0007669"/>
    <property type="project" value="InterPro"/>
</dbReference>
<dbReference type="Pfam" id="PF25797">
    <property type="entry name" value="PDF2_C"/>
    <property type="match status" value="1"/>
</dbReference>
<dbReference type="InterPro" id="IPR042160">
    <property type="entry name" value="HD-Zip_IV"/>
</dbReference>
<gene>
    <name evidence="15" type="ORF">KIW84_065680</name>
</gene>
<dbReference type="InterPro" id="IPR001356">
    <property type="entry name" value="HD"/>
</dbReference>
<evidence type="ECO:0000256" key="2">
    <source>
        <dbReference type="ARBA" id="ARBA00006789"/>
    </source>
</evidence>
<feature type="DNA-binding region" description="Homeobox" evidence="9">
    <location>
        <begin position="107"/>
        <end position="166"/>
    </location>
</feature>
<dbReference type="Pfam" id="PF00046">
    <property type="entry name" value="Homeodomain"/>
    <property type="match status" value="1"/>
</dbReference>
<evidence type="ECO:0000256" key="1">
    <source>
        <dbReference type="ARBA" id="ARBA00004123"/>
    </source>
</evidence>
<dbReference type="InterPro" id="IPR023393">
    <property type="entry name" value="START-like_dom_sf"/>
</dbReference>
<keyword evidence="6 9" id="KW-0371">Homeobox</keyword>
<accession>A0A9D5AA55</accession>
<evidence type="ECO:0000259" key="13">
    <source>
        <dbReference type="PROSITE" id="PS50071"/>
    </source>
</evidence>
<dbReference type="PROSITE" id="PS00027">
    <property type="entry name" value="HOMEOBOX_1"/>
    <property type="match status" value="1"/>
</dbReference>
<evidence type="ECO:0000256" key="12">
    <source>
        <dbReference type="SAM" id="MobiDB-lite"/>
    </source>
</evidence>
<feature type="compositionally biased region" description="Polar residues" evidence="12">
    <location>
        <begin position="68"/>
        <end position="92"/>
    </location>
</feature>
<dbReference type="GO" id="GO:0005634">
    <property type="term" value="C:nucleus"/>
    <property type="evidence" value="ECO:0007669"/>
    <property type="project" value="UniProtKB-SubCell"/>
</dbReference>
<dbReference type="GO" id="GO:0003677">
    <property type="term" value="F:DNA binding"/>
    <property type="evidence" value="ECO:0007669"/>
    <property type="project" value="UniProtKB-UniRule"/>
</dbReference>
<dbReference type="Gene3D" id="3.30.530.20">
    <property type="match status" value="1"/>
</dbReference>
<organism evidence="15 16">
    <name type="scientific">Pisum sativum</name>
    <name type="common">Garden pea</name>
    <name type="synonym">Lathyrus oleraceus</name>
    <dbReference type="NCBI Taxonomy" id="3888"/>
    <lineage>
        <taxon>Eukaryota</taxon>
        <taxon>Viridiplantae</taxon>
        <taxon>Streptophyta</taxon>
        <taxon>Embryophyta</taxon>
        <taxon>Tracheophyta</taxon>
        <taxon>Spermatophyta</taxon>
        <taxon>Magnoliopsida</taxon>
        <taxon>eudicotyledons</taxon>
        <taxon>Gunneridae</taxon>
        <taxon>Pentapetalae</taxon>
        <taxon>rosids</taxon>
        <taxon>fabids</taxon>
        <taxon>Fabales</taxon>
        <taxon>Fabaceae</taxon>
        <taxon>Papilionoideae</taxon>
        <taxon>50 kb inversion clade</taxon>
        <taxon>NPAAA clade</taxon>
        <taxon>Hologalegina</taxon>
        <taxon>IRL clade</taxon>
        <taxon>Fabeae</taxon>
        <taxon>Lathyrus</taxon>
    </lineage>
</organism>
<evidence type="ECO:0000256" key="7">
    <source>
        <dbReference type="ARBA" id="ARBA00023163"/>
    </source>
</evidence>
<dbReference type="CDD" id="cd08875">
    <property type="entry name" value="START_ArGLABRA2_like"/>
    <property type="match status" value="1"/>
</dbReference>
<name>A0A9D5AA55_PEA</name>
<dbReference type="SUPFAM" id="SSF46689">
    <property type="entry name" value="Homeodomain-like"/>
    <property type="match status" value="1"/>
</dbReference>
<dbReference type="InterPro" id="IPR009057">
    <property type="entry name" value="Homeodomain-like_sf"/>
</dbReference>
<dbReference type="PROSITE" id="PS50848">
    <property type="entry name" value="START"/>
    <property type="match status" value="1"/>
</dbReference>
<dbReference type="InterPro" id="IPR002913">
    <property type="entry name" value="START_lipid-bd_dom"/>
</dbReference>
<evidence type="ECO:0000256" key="4">
    <source>
        <dbReference type="ARBA" id="ARBA00023054"/>
    </source>
</evidence>
<dbReference type="PANTHER" id="PTHR45654:SF77">
    <property type="entry name" value="HOMEOBOX-LEUCINE ZIPPER PROTEIN MERISTEM L1"/>
    <property type="match status" value="1"/>
</dbReference>
<dbReference type="Pfam" id="PF01852">
    <property type="entry name" value="START"/>
    <property type="match status" value="1"/>
</dbReference>
<feature type="domain" description="Homeobox" evidence="13">
    <location>
        <begin position="105"/>
        <end position="165"/>
    </location>
</feature>
<dbReference type="InterPro" id="IPR057993">
    <property type="entry name" value="HD-Zip_IV_C"/>
</dbReference>
<dbReference type="Gene3D" id="1.10.10.60">
    <property type="entry name" value="Homeodomain-like"/>
    <property type="match status" value="1"/>
</dbReference>
<feature type="coiled-coil region" evidence="11">
    <location>
        <begin position="164"/>
        <end position="233"/>
    </location>
</feature>
<evidence type="ECO:0000313" key="16">
    <source>
        <dbReference type="Proteomes" id="UP001058974"/>
    </source>
</evidence>
<evidence type="ECO:0000256" key="3">
    <source>
        <dbReference type="ARBA" id="ARBA00023015"/>
    </source>
</evidence>
<dbReference type="CDD" id="cd00086">
    <property type="entry name" value="homeodomain"/>
    <property type="match status" value="1"/>
</dbReference>
<keyword evidence="4 11" id="KW-0175">Coiled coil</keyword>
<proteinExistence type="inferred from homology"/>
<dbReference type="SMART" id="SM00389">
    <property type="entry name" value="HOX"/>
    <property type="match status" value="1"/>
</dbReference>